<dbReference type="RefSeq" id="WP_207902804.1">
    <property type="nucleotide sequence ID" value="NZ_OX156936.1"/>
</dbReference>
<organism evidence="2 3">
    <name type="scientific">Mariniflexile fucanivorans</name>
    <dbReference type="NCBI Taxonomy" id="264023"/>
    <lineage>
        <taxon>Bacteria</taxon>
        <taxon>Pseudomonadati</taxon>
        <taxon>Bacteroidota</taxon>
        <taxon>Flavobacteriia</taxon>
        <taxon>Flavobacteriales</taxon>
        <taxon>Flavobacteriaceae</taxon>
        <taxon>Mariniflexile</taxon>
    </lineage>
</organism>
<gene>
    <name evidence="2" type="ORF">EV196_101610</name>
</gene>
<evidence type="ECO:0000256" key="1">
    <source>
        <dbReference type="SAM" id="MobiDB-lite"/>
    </source>
</evidence>
<reference evidence="2 3" key="1">
    <citation type="submission" date="2019-03" db="EMBL/GenBank/DDBJ databases">
        <title>Genomic Encyclopedia of Type Strains, Phase IV (KMG-IV): sequencing the most valuable type-strain genomes for metagenomic binning, comparative biology and taxonomic classification.</title>
        <authorList>
            <person name="Goeker M."/>
        </authorList>
    </citation>
    <scope>NUCLEOTIDE SEQUENCE [LARGE SCALE GENOMIC DNA]</scope>
    <source>
        <strain evidence="2 3">DSM 18792</strain>
    </source>
</reference>
<accession>A0A4R1RS45</accession>
<evidence type="ECO:0000313" key="3">
    <source>
        <dbReference type="Proteomes" id="UP000295455"/>
    </source>
</evidence>
<dbReference type="Proteomes" id="UP000295455">
    <property type="component" value="Unassembled WGS sequence"/>
</dbReference>
<proteinExistence type="predicted"/>
<sequence length="201" mass="22448">MATSKTPIEKNTAETKPAATKPAAAKKVATKKAATKKAATKKVATKPAKAKKVVTKKPVVIKEETPIPKKGFFKTLFENVTETLDHVTENVAEGASFVTEKVKETTAKAYVASTELVEEANEKIHQFTDKQSLNKEKNRIEDIQAELTLKFGEITLQHYLKNDSMHRAFLNTKPITDLVLEFKANEKQLIKLEKELKKLDN</sequence>
<feature type="region of interest" description="Disordered" evidence="1">
    <location>
        <begin position="1"/>
        <end position="48"/>
    </location>
</feature>
<protein>
    <submittedName>
        <fullName evidence="2">Uncharacterized protein</fullName>
    </submittedName>
</protein>
<comment type="caution">
    <text evidence="2">The sequence shown here is derived from an EMBL/GenBank/DDBJ whole genome shotgun (WGS) entry which is preliminary data.</text>
</comment>
<name>A0A4R1RS45_9FLAO</name>
<evidence type="ECO:0000313" key="2">
    <source>
        <dbReference type="EMBL" id="TCL69176.1"/>
    </source>
</evidence>
<keyword evidence="3" id="KW-1185">Reference proteome</keyword>
<dbReference type="AlphaFoldDB" id="A0A4R1RS45"/>
<feature type="compositionally biased region" description="Basic residues" evidence="1">
    <location>
        <begin position="28"/>
        <end position="48"/>
    </location>
</feature>
<dbReference type="EMBL" id="SLUP01000001">
    <property type="protein sequence ID" value="TCL69176.1"/>
    <property type="molecule type" value="Genomic_DNA"/>
</dbReference>
<feature type="compositionally biased region" description="Low complexity" evidence="1">
    <location>
        <begin position="15"/>
        <end position="27"/>
    </location>
</feature>